<evidence type="ECO:0000256" key="6">
    <source>
        <dbReference type="ARBA" id="ARBA00022679"/>
    </source>
</evidence>
<dbReference type="Gene3D" id="3.30.200.20">
    <property type="entry name" value="Phosphorylase Kinase, domain 1"/>
    <property type="match status" value="1"/>
</dbReference>
<evidence type="ECO:0000256" key="14">
    <source>
        <dbReference type="ARBA" id="ARBA00022902"/>
    </source>
</evidence>
<keyword evidence="18" id="KW-1015">Disulfide bond</keyword>
<dbReference type="InterPro" id="IPR036179">
    <property type="entry name" value="Ig-like_dom_sf"/>
</dbReference>
<evidence type="ECO:0000313" key="33">
    <source>
        <dbReference type="Proteomes" id="UP000314983"/>
    </source>
</evidence>
<keyword evidence="13 23" id="KW-0067">ATP-binding</keyword>
<dbReference type="OMA" id="EAHFMHK"/>
<dbReference type="GO" id="GO:0005886">
    <property type="term" value="C:plasma membrane"/>
    <property type="evidence" value="ECO:0007669"/>
    <property type="project" value="UniProtKB-SubCell"/>
</dbReference>
<dbReference type="GO" id="GO:1990416">
    <property type="term" value="P:cellular response to brain-derived neurotrophic factor stimulus"/>
    <property type="evidence" value="ECO:0007669"/>
    <property type="project" value="TreeGrafter"/>
</dbReference>
<dbReference type="GO" id="GO:0010008">
    <property type="term" value="C:endosome membrane"/>
    <property type="evidence" value="ECO:0007669"/>
    <property type="project" value="UniProtKB-SubCell"/>
</dbReference>
<dbReference type="Ensembl" id="ENSEEET00000003687.2">
    <property type="protein sequence ID" value="ENSEEEP00000003635.1"/>
    <property type="gene ID" value="ENSEEEG00000001980.2"/>
</dbReference>
<dbReference type="PANTHER" id="PTHR24416:SF136">
    <property type="entry name" value="BDNF_NT-3 GROWTH FACTORS RECEPTOR"/>
    <property type="match status" value="1"/>
</dbReference>
<name>A0A4W4DXM8_ELEEL</name>
<keyword evidence="10 23" id="KW-0547">Nucleotide-binding</keyword>
<dbReference type="GO" id="GO:0060175">
    <property type="term" value="F:brain-derived neurotrophic factor receptor activity"/>
    <property type="evidence" value="ECO:0007669"/>
    <property type="project" value="TreeGrafter"/>
</dbReference>
<dbReference type="InterPro" id="IPR007110">
    <property type="entry name" value="Ig-like_dom"/>
</dbReference>
<proteinExistence type="inferred from homology"/>
<dbReference type="InterPro" id="IPR020777">
    <property type="entry name" value="NTRK"/>
</dbReference>
<dbReference type="GeneTree" id="ENSGT00940000155181"/>
<evidence type="ECO:0000256" key="7">
    <source>
        <dbReference type="ARBA" id="ARBA00022692"/>
    </source>
</evidence>
<evidence type="ECO:0000256" key="16">
    <source>
        <dbReference type="ARBA" id="ARBA00023136"/>
    </source>
</evidence>
<dbReference type="FunFam" id="1.10.510.10:FF:000034">
    <property type="entry name" value="Tyrosine-protein kinase receptor"/>
    <property type="match status" value="1"/>
</dbReference>
<evidence type="ECO:0000256" key="15">
    <source>
        <dbReference type="ARBA" id="ARBA00022989"/>
    </source>
</evidence>
<dbReference type="FunFam" id="2.60.40.10:FF:000239">
    <property type="entry name" value="BDNF/NT-3 growth factors receptor"/>
    <property type="match status" value="1"/>
</dbReference>
<dbReference type="GO" id="GO:0030424">
    <property type="term" value="C:axon"/>
    <property type="evidence" value="ECO:0007669"/>
    <property type="project" value="TreeGrafter"/>
</dbReference>
<keyword evidence="16" id="KW-0472">Membrane</keyword>
<dbReference type="GO" id="GO:0045202">
    <property type="term" value="C:synapse"/>
    <property type="evidence" value="ECO:0007669"/>
    <property type="project" value="GOC"/>
</dbReference>
<evidence type="ECO:0000256" key="8">
    <source>
        <dbReference type="ARBA" id="ARBA00022729"/>
    </source>
</evidence>
<evidence type="ECO:0000256" key="11">
    <source>
        <dbReference type="ARBA" id="ARBA00022777"/>
    </source>
</evidence>
<keyword evidence="24" id="KW-0479">Metal-binding</keyword>
<keyword evidence="7 28" id="KW-0812">Transmembrane</keyword>
<feature type="binding site" evidence="24">
    <location>
        <position position="438"/>
    </location>
    <ligand>
        <name>Mg(2+)</name>
        <dbReference type="ChEBI" id="CHEBI:18420"/>
    </ligand>
</feature>
<accession>A0A4W4DXM8</accession>
<evidence type="ECO:0000256" key="12">
    <source>
        <dbReference type="ARBA" id="ARBA00022782"/>
    </source>
</evidence>
<keyword evidence="15" id="KW-1133">Transmembrane helix</keyword>
<evidence type="ECO:0000256" key="2">
    <source>
        <dbReference type="ARBA" id="ARBA00004530"/>
    </source>
</evidence>
<dbReference type="SUPFAM" id="SSF48726">
    <property type="entry name" value="Immunoglobulin"/>
    <property type="match status" value="2"/>
</dbReference>
<comment type="catalytic activity">
    <reaction evidence="21 28">
        <text>L-tyrosyl-[protein] + ATP = O-phospho-L-tyrosyl-[protein] + ADP + H(+)</text>
        <dbReference type="Rhea" id="RHEA:10596"/>
        <dbReference type="Rhea" id="RHEA-COMP:10136"/>
        <dbReference type="Rhea" id="RHEA-COMP:20101"/>
        <dbReference type="ChEBI" id="CHEBI:15378"/>
        <dbReference type="ChEBI" id="CHEBI:30616"/>
        <dbReference type="ChEBI" id="CHEBI:46858"/>
        <dbReference type="ChEBI" id="CHEBI:61978"/>
        <dbReference type="ChEBI" id="CHEBI:456216"/>
        <dbReference type="EC" id="2.7.10.1"/>
    </reaction>
</comment>
<dbReference type="InterPro" id="IPR002011">
    <property type="entry name" value="Tyr_kinase_rcpt_2_CS"/>
</dbReference>
<evidence type="ECO:0000256" key="17">
    <source>
        <dbReference type="ARBA" id="ARBA00023137"/>
    </source>
</evidence>
<dbReference type="AlphaFoldDB" id="A0A4W4DXM8"/>
<keyword evidence="12" id="KW-0221">Differentiation</keyword>
<dbReference type="PRINTS" id="PR01939">
    <property type="entry name" value="NTKRECEPTOR"/>
</dbReference>
<keyword evidence="5" id="KW-0433">Leucine-rich repeat</keyword>
<dbReference type="InterPro" id="IPR008266">
    <property type="entry name" value="Tyr_kinase_AS"/>
</dbReference>
<keyword evidence="9" id="KW-0677">Repeat</keyword>
<keyword evidence="4 28" id="KW-0597">Phosphoprotein</keyword>
<dbReference type="GO" id="GO:0043235">
    <property type="term" value="C:receptor complex"/>
    <property type="evidence" value="ECO:0007669"/>
    <property type="project" value="TreeGrafter"/>
</dbReference>
<feature type="binding site" evidence="23 27">
    <location>
        <position position="314"/>
    </location>
    <ligand>
        <name>ATP</name>
        <dbReference type="ChEBI" id="CHEBI:30616"/>
    </ligand>
</feature>
<dbReference type="Pfam" id="PF07679">
    <property type="entry name" value="I-set"/>
    <property type="match status" value="2"/>
</dbReference>
<dbReference type="InterPro" id="IPR050122">
    <property type="entry name" value="RTK"/>
</dbReference>
<dbReference type="InterPro" id="IPR013783">
    <property type="entry name" value="Ig-like_fold"/>
</dbReference>
<reference evidence="32" key="3">
    <citation type="submission" date="2020-05" db="EMBL/GenBank/DDBJ databases">
        <title>Electrophorus electricus (electric eel) genome, fEleEle1, primary haplotype.</title>
        <authorList>
            <person name="Myers G."/>
            <person name="Meyer A."/>
            <person name="Fedrigo O."/>
            <person name="Formenti G."/>
            <person name="Rhie A."/>
            <person name="Tracey A."/>
            <person name="Sims Y."/>
            <person name="Jarvis E.D."/>
        </authorList>
    </citation>
    <scope>NUCLEOTIDE SEQUENCE [LARGE SCALE GENOMIC DNA]</scope>
</reference>
<evidence type="ECO:0000256" key="24">
    <source>
        <dbReference type="PIRSR" id="PIRSR000615-3"/>
    </source>
</evidence>
<evidence type="ECO:0000256" key="28">
    <source>
        <dbReference type="RuleBase" id="RU000312"/>
    </source>
</evidence>
<dbReference type="EC" id="2.7.10.1" evidence="28"/>
<reference evidence="32" key="5">
    <citation type="submission" date="2025-09" db="UniProtKB">
        <authorList>
            <consortium name="Ensembl"/>
        </authorList>
    </citation>
    <scope>IDENTIFICATION</scope>
</reference>
<evidence type="ECO:0000256" key="25">
    <source>
        <dbReference type="PIRSR" id="PIRSR620777-51"/>
    </source>
</evidence>
<feature type="binding site" evidence="25">
    <location>
        <begin position="286"/>
        <end position="294"/>
    </location>
    <ligand>
        <name>ATP</name>
        <dbReference type="ChEBI" id="CHEBI:30616"/>
    </ligand>
</feature>
<dbReference type="Gene3D" id="1.10.510.10">
    <property type="entry name" value="Transferase(Phosphotransferase) domain 1"/>
    <property type="match status" value="1"/>
</dbReference>
<evidence type="ECO:0000256" key="5">
    <source>
        <dbReference type="ARBA" id="ARBA00022614"/>
    </source>
</evidence>
<dbReference type="InterPro" id="IPR000719">
    <property type="entry name" value="Prot_kinase_dom"/>
</dbReference>
<keyword evidence="8" id="KW-0732">Signal</keyword>
<feature type="active site" description="Proton acceptor" evidence="22">
    <location>
        <position position="420"/>
    </location>
</feature>
<dbReference type="GO" id="GO:0005524">
    <property type="term" value="F:ATP binding"/>
    <property type="evidence" value="ECO:0007669"/>
    <property type="project" value="UniProtKB-UniRule"/>
</dbReference>
<feature type="binding site" evidence="23">
    <location>
        <begin position="287"/>
        <end position="294"/>
    </location>
    <ligand>
        <name>ATP</name>
        <dbReference type="ChEBI" id="CHEBI:30616"/>
    </ligand>
</feature>
<dbReference type="Pfam" id="PF07714">
    <property type="entry name" value="PK_Tyr_Ser-Thr"/>
    <property type="match status" value="1"/>
</dbReference>
<dbReference type="FunFam" id="3.30.200.20:FF:000033">
    <property type="entry name" value="Tyrosine-protein kinase receptor"/>
    <property type="match status" value="1"/>
</dbReference>
<dbReference type="SUPFAM" id="SSF56112">
    <property type="entry name" value="Protein kinase-like (PK-like)"/>
    <property type="match status" value="1"/>
</dbReference>
<dbReference type="PROSITE" id="PS00239">
    <property type="entry name" value="RECEPTOR_TYR_KIN_II"/>
    <property type="match status" value="1"/>
</dbReference>
<keyword evidence="19 28" id="KW-0675">Receptor</keyword>
<dbReference type="InterPro" id="IPR013098">
    <property type="entry name" value="Ig_I-set"/>
</dbReference>
<evidence type="ECO:0000256" key="26">
    <source>
        <dbReference type="PIRSR" id="PIRSR620777-52"/>
    </source>
</evidence>
<dbReference type="PROSITE" id="PS50835">
    <property type="entry name" value="IG_LIKE"/>
    <property type="match status" value="1"/>
</dbReference>
<dbReference type="GO" id="GO:0030154">
    <property type="term" value="P:cell differentiation"/>
    <property type="evidence" value="ECO:0007669"/>
    <property type="project" value="UniProtKB-KW"/>
</dbReference>
<evidence type="ECO:0000256" key="10">
    <source>
        <dbReference type="ARBA" id="ARBA00022741"/>
    </source>
</evidence>
<dbReference type="STRING" id="8005.ENSEEEP00000003635"/>
<evidence type="ECO:0000256" key="4">
    <source>
        <dbReference type="ARBA" id="ARBA00022553"/>
    </source>
</evidence>
<feature type="binding site" evidence="23">
    <location>
        <begin position="360"/>
        <end position="366"/>
    </location>
    <ligand>
        <name>ATP</name>
        <dbReference type="ChEBI" id="CHEBI:30616"/>
    </ligand>
</feature>
<feature type="site" description="Interaction with PLCG1" evidence="26">
    <location>
        <position position="561"/>
    </location>
</feature>
<dbReference type="PANTHER" id="PTHR24416">
    <property type="entry name" value="TYROSINE-PROTEIN KINASE RECEPTOR"/>
    <property type="match status" value="1"/>
</dbReference>
<evidence type="ECO:0000256" key="13">
    <source>
        <dbReference type="ARBA" id="ARBA00022840"/>
    </source>
</evidence>
<organism evidence="32 33">
    <name type="scientific">Electrophorus electricus</name>
    <name type="common">Electric eel</name>
    <name type="synonym">Gymnotus electricus</name>
    <dbReference type="NCBI Taxonomy" id="8005"/>
    <lineage>
        <taxon>Eukaryota</taxon>
        <taxon>Metazoa</taxon>
        <taxon>Chordata</taxon>
        <taxon>Craniata</taxon>
        <taxon>Vertebrata</taxon>
        <taxon>Euteleostomi</taxon>
        <taxon>Actinopterygii</taxon>
        <taxon>Neopterygii</taxon>
        <taxon>Teleostei</taxon>
        <taxon>Ostariophysi</taxon>
        <taxon>Gymnotiformes</taxon>
        <taxon>Gymnotoidei</taxon>
        <taxon>Gymnotidae</taxon>
        <taxon>Electrophorus</taxon>
    </lineage>
</organism>
<dbReference type="PROSITE" id="PS00109">
    <property type="entry name" value="PROTEIN_KINASE_TYR"/>
    <property type="match status" value="1"/>
</dbReference>
<dbReference type="InterPro" id="IPR001245">
    <property type="entry name" value="Ser-Thr/Tyr_kinase_cat_dom"/>
</dbReference>
<feature type="binding site" evidence="23">
    <location>
        <position position="424"/>
    </location>
    <ligand>
        <name>ATP</name>
        <dbReference type="ChEBI" id="CHEBI:30616"/>
    </ligand>
</feature>
<evidence type="ECO:0000259" key="31">
    <source>
        <dbReference type="PROSITE" id="PS50835"/>
    </source>
</evidence>
<keyword evidence="24" id="KW-0460">Magnesium</keyword>
<evidence type="ECO:0000259" key="30">
    <source>
        <dbReference type="PROSITE" id="PS50011"/>
    </source>
</evidence>
<dbReference type="InterPro" id="IPR011009">
    <property type="entry name" value="Kinase-like_dom_sf"/>
</dbReference>
<feature type="domain" description="Ig-like" evidence="31">
    <location>
        <begin position="1"/>
        <end position="78"/>
    </location>
</feature>
<protein>
    <recommendedName>
        <fullName evidence="28">Tyrosine-protein kinase receptor</fullName>
        <ecNumber evidence="28">2.7.10.1</ecNumber>
    </recommendedName>
</protein>
<dbReference type="GO" id="GO:0010976">
    <property type="term" value="P:positive regulation of neuron projection development"/>
    <property type="evidence" value="ECO:0007669"/>
    <property type="project" value="TreeGrafter"/>
</dbReference>
<keyword evidence="14" id="KW-0524">Neurogenesis</keyword>
<keyword evidence="6" id="KW-0808">Transferase</keyword>
<evidence type="ECO:0000256" key="29">
    <source>
        <dbReference type="SAM" id="MobiDB-lite"/>
    </source>
</evidence>
<dbReference type="GO" id="GO:0051897">
    <property type="term" value="P:positive regulation of phosphatidylinositol 3-kinase/protein kinase B signal transduction"/>
    <property type="evidence" value="ECO:0007669"/>
    <property type="project" value="TreeGrafter"/>
</dbReference>
<evidence type="ECO:0000256" key="3">
    <source>
        <dbReference type="ARBA" id="ARBA00022473"/>
    </source>
</evidence>
<dbReference type="PROSITE" id="PS00107">
    <property type="entry name" value="PROTEIN_KINASE_ATP"/>
    <property type="match status" value="1"/>
</dbReference>
<feature type="region of interest" description="Disordered" evidence="29">
    <location>
        <begin position="214"/>
        <end position="245"/>
    </location>
</feature>
<evidence type="ECO:0000256" key="23">
    <source>
        <dbReference type="PIRSR" id="PIRSR000615-2"/>
    </source>
</evidence>
<evidence type="ECO:0000313" key="32">
    <source>
        <dbReference type="Ensembl" id="ENSEEEP00000003635.1"/>
    </source>
</evidence>
<dbReference type="GO" id="GO:0048403">
    <property type="term" value="F:brain-derived neurotrophic factor binding"/>
    <property type="evidence" value="ECO:0007669"/>
    <property type="project" value="TreeGrafter"/>
</dbReference>
<dbReference type="SMART" id="SM00219">
    <property type="entry name" value="TyrKc"/>
    <property type="match status" value="1"/>
</dbReference>
<feature type="domain" description="Protein kinase" evidence="30">
    <location>
        <begin position="280"/>
        <end position="551"/>
    </location>
</feature>
<evidence type="ECO:0000256" key="18">
    <source>
        <dbReference type="ARBA" id="ARBA00023157"/>
    </source>
</evidence>
<keyword evidence="3" id="KW-0217">Developmental protein</keyword>
<evidence type="ECO:0000256" key="20">
    <source>
        <dbReference type="ARBA" id="ARBA00023180"/>
    </source>
</evidence>
<dbReference type="Gene3D" id="2.60.40.10">
    <property type="entry name" value="Immunoglobulins"/>
    <property type="match status" value="2"/>
</dbReference>
<reference evidence="32" key="4">
    <citation type="submission" date="2025-08" db="UniProtKB">
        <authorList>
            <consortium name="Ensembl"/>
        </authorList>
    </citation>
    <scope>IDENTIFICATION</scope>
</reference>
<evidence type="ECO:0000256" key="19">
    <source>
        <dbReference type="ARBA" id="ARBA00023170"/>
    </source>
</evidence>
<dbReference type="Proteomes" id="UP000314983">
    <property type="component" value="Chromosome 18"/>
</dbReference>
<evidence type="ECO:0000256" key="1">
    <source>
        <dbReference type="ARBA" id="ARBA00004251"/>
    </source>
</evidence>
<comment type="subcellular location">
    <subcellularLocation>
        <location evidence="1">Cell membrane</location>
        <topology evidence="1">Single-pass type I membrane protein</topology>
    </subcellularLocation>
    <subcellularLocation>
        <location evidence="2">Endosome membrane</location>
        <topology evidence="2">Single-pass type I membrane protein</topology>
    </subcellularLocation>
</comment>
<keyword evidence="20" id="KW-0325">Glycoprotein</keyword>
<dbReference type="PIRSF" id="PIRSF000615">
    <property type="entry name" value="TyrPK_CSF1-R"/>
    <property type="match status" value="1"/>
</dbReference>
<reference evidence="33" key="2">
    <citation type="journal article" date="2017" name="Sci. Adv.">
        <title>A tail of two voltages: Proteomic comparison of the three electric organs of the electric eel.</title>
        <authorList>
            <person name="Traeger L.L."/>
            <person name="Sabat G."/>
            <person name="Barrett-Wilt G.A."/>
            <person name="Wells G.B."/>
            <person name="Sussman M.R."/>
        </authorList>
    </citation>
    <scope>NUCLEOTIDE SEQUENCE [LARGE SCALE GENOMIC DNA]</scope>
</reference>
<feature type="site" description="Interaction with SHC1" evidence="26">
    <location>
        <position position="266"/>
    </location>
</feature>
<evidence type="ECO:0000256" key="21">
    <source>
        <dbReference type="ARBA" id="ARBA00051243"/>
    </source>
</evidence>
<dbReference type="InterPro" id="IPR017441">
    <property type="entry name" value="Protein_kinase_ATP_BS"/>
</dbReference>
<dbReference type="InterPro" id="IPR020635">
    <property type="entry name" value="Tyr_kinase_cat_dom"/>
</dbReference>
<dbReference type="PRINTS" id="PR00109">
    <property type="entry name" value="TYRKINASE"/>
</dbReference>
<evidence type="ECO:0000256" key="27">
    <source>
        <dbReference type="PROSITE-ProRule" id="PRU10141"/>
    </source>
</evidence>
<feature type="compositionally biased region" description="Polar residues" evidence="29">
    <location>
        <begin position="235"/>
        <end position="245"/>
    </location>
</feature>
<sequence>MQGSNLTLTCNTSGTPMPDLTWTTCQLASNHKVILASQQVWQFLELRLSNLSPLDNECKISCSSENMVGESVASLQLDILFPPSISKLMDAISDHHWCIPFSVSGNPQPTLSWLFRGEAVAEGAFISTRIHDYSEHEYHGCLQLDSPTHINNGEYTLLASNPYGKDQKAIFAHFMHDPWNGELTRMTNHAESFDFIGRFHLRATRPLLGCLPPPSGPSSVISNEDDSASPLHHVSNGSNTPSSSDMNADAVIIGMTKIPVIENPQYFRSSIVQHIKRHNIVLKRELGEGAFGKVFLAECYNLSPDQDKILVAVKTLKEASENARKDFHREAELLTNLQHEHIVTFYGVCVESDPLIMVFEYMKHGDLNKFLRAHGPDAVLMADGQVQQQGELTQSQMLHIAQQIAAGMVYLASQHFVHRDLATRNCLVGENLLVKIGDFGMSRDVYSTDYYRVGGHTMLPIRWMPPESIMYRKFTTESDVWSLGVVLWEIFTYGKQPWYQLSNNEVIECITQGRVLQRPRTCPKEVYDLMLGCWQREPHARLVIREIHSLLLNLAKASPVYLDILG</sequence>
<reference evidence="33" key="1">
    <citation type="journal article" date="2014" name="Science">
        <title>Nonhuman genetics. Genomic basis for the convergent evolution of electric organs.</title>
        <authorList>
            <person name="Gallant J.R."/>
            <person name="Traeger L.L."/>
            <person name="Volkening J.D."/>
            <person name="Moffett H."/>
            <person name="Chen P.H."/>
            <person name="Novina C.D."/>
            <person name="Phillips G.N.Jr."/>
            <person name="Anand R."/>
            <person name="Wells G.B."/>
            <person name="Pinch M."/>
            <person name="Guth R."/>
            <person name="Unguez G.A."/>
            <person name="Albert J.S."/>
            <person name="Zakon H.H."/>
            <person name="Samanta M.P."/>
            <person name="Sussman M.R."/>
        </authorList>
    </citation>
    <scope>NUCLEOTIDE SEQUENCE [LARGE SCALE GENOMIC DNA]</scope>
</reference>
<keyword evidence="33" id="KW-1185">Reference proteome</keyword>
<dbReference type="GO" id="GO:0046872">
    <property type="term" value="F:metal ion binding"/>
    <property type="evidence" value="ECO:0007669"/>
    <property type="project" value="UniProtKB-KW"/>
</dbReference>
<dbReference type="GO" id="GO:0099551">
    <property type="term" value="P:trans-synaptic signaling by neuropeptide, modulating synaptic transmission"/>
    <property type="evidence" value="ECO:0007669"/>
    <property type="project" value="TreeGrafter"/>
</dbReference>
<feature type="binding site" evidence="24">
    <location>
        <position position="425"/>
    </location>
    <ligand>
        <name>Mg(2+)</name>
        <dbReference type="ChEBI" id="CHEBI:18420"/>
    </ligand>
</feature>
<evidence type="ECO:0000256" key="22">
    <source>
        <dbReference type="PIRSR" id="PIRSR000615-1"/>
    </source>
</evidence>
<comment type="similarity">
    <text evidence="28">Belongs to the protein kinase superfamily. Tyr protein kinase family. Insulin receptor subfamily.</text>
</comment>
<evidence type="ECO:0000256" key="9">
    <source>
        <dbReference type="ARBA" id="ARBA00022737"/>
    </source>
</evidence>
<keyword evidence="11" id="KW-0418">Kinase</keyword>
<dbReference type="PROSITE" id="PS50011">
    <property type="entry name" value="PROTEIN_KINASE_DOM"/>
    <property type="match status" value="1"/>
</dbReference>
<keyword evidence="17" id="KW-0829">Tyrosine-protein kinase</keyword>
<dbReference type="GO" id="GO:0007399">
    <property type="term" value="P:nervous system development"/>
    <property type="evidence" value="ECO:0007669"/>
    <property type="project" value="UniProtKB-KW"/>
</dbReference>